<feature type="signal peptide" evidence="1">
    <location>
        <begin position="1"/>
        <end position="26"/>
    </location>
</feature>
<evidence type="ECO:0000313" key="2">
    <source>
        <dbReference type="EMBL" id="CUQ86611.1"/>
    </source>
</evidence>
<feature type="chain" id="PRO_5038894411" evidence="1">
    <location>
        <begin position="27"/>
        <end position="311"/>
    </location>
</feature>
<dbReference type="AlphaFoldDB" id="A0A174ZRR9"/>
<protein>
    <submittedName>
        <fullName evidence="2">Uncharacterized protein</fullName>
    </submittedName>
</protein>
<dbReference type="PROSITE" id="PS51257">
    <property type="entry name" value="PROKAR_LIPOPROTEIN"/>
    <property type="match status" value="1"/>
</dbReference>
<organism evidence="2 3">
    <name type="scientific">[Eubacterium] siraeum</name>
    <dbReference type="NCBI Taxonomy" id="39492"/>
    <lineage>
        <taxon>Bacteria</taxon>
        <taxon>Bacillati</taxon>
        <taxon>Bacillota</taxon>
        <taxon>Clostridia</taxon>
        <taxon>Eubacteriales</taxon>
        <taxon>Oscillospiraceae</taxon>
        <taxon>Oscillospiraceae incertae sedis</taxon>
    </lineage>
</organism>
<proteinExistence type="predicted"/>
<sequence length="311" mass="35566">MKKITALFPLTLALSLVMLITSCSQNNELSSDSTESQYEFEDKYDVVLYGKYLTTDIADINKPEQLVDDSLNSGFDPDSVQKIDFCGKTYNVKYDDDKHANGVYDYYLYGYSVTDINSDVWKFALSSDGGKFAYAVMLGEDIETLSDAGTEKRTEKVKKTAESLIDISRYRFDGEEKIVLGTHNYESDESIDEIRYEYRYIRYSGEVKTDEMLYILTDIEGNLQGVTQVYIGEFNDDSINAFDVDRSSEAAKEKIKQVDNNDIYTVTQIDEPVLCRYRGKNALRVNFKYDNTTDSDYISHEEGMVIIVPKE</sequence>
<dbReference type="STRING" id="39492.ERS852540_01328"/>
<dbReference type="EMBL" id="CZBY01000009">
    <property type="protein sequence ID" value="CUQ86611.1"/>
    <property type="molecule type" value="Genomic_DNA"/>
</dbReference>
<dbReference type="Proteomes" id="UP000095662">
    <property type="component" value="Unassembled WGS sequence"/>
</dbReference>
<name>A0A174ZRR9_9FIRM</name>
<accession>A0A174ZRR9</accession>
<reference evidence="2 3" key="1">
    <citation type="submission" date="2015-09" db="EMBL/GenBank/DDBJ databases">
        <authorList>
            <consortium name="Pathogen Informatics"/>
        </authorList>
    </citation>
    <scope>NUCLEOTIDE SEQUENCE [LARGE SCALE GENOMIC DNA]</scope>
    <source>
        <strain evidence="2 3">2789STDY5834928</strain>
    </source>
</reference>
<gene>
    <name evidence="2" type="ORF">ERS852540_01328</name>
</gene>
<evidence type="ECO:0000313" key="3">
    <source>
        <dbReference type="Proteomes" id="UP000095662"/>
    </source>
</evidence>
<evidence type="ECO:0000256" key="1">
    <source>
        <dbReference type="SAM" id="SignalP"/>
    </source>
</evidence>
<keyword evidence="1" id="KW-0732">Signal</keyword>